<reference evidence="2 3" key="1">
    <citation type="journal article" date="2018" name="Biotechnol. Biofuels">
        <title>Integrative visual omics of the white-rot fungus Polyporus brumalis exposes the biotechnological potential of its oxidative enzymes for delignifying raw plant biomass.</title>
        <authorList>
            <person name="Miyauchi S."/>
            <person name="Rancon A."/>
            <person name="Drula E."/>
            <person name="Hage H."/>
            <person name="Chaduli D."/>
            <person name="Favel A."/>
            <person name="Grisel S."/>
            <person name="Henrissat B."/>
            <person name="Herpoel-Gimbert I."/>
            <person name="Ruiz-Duenas F.J."/>
            <person name="Chevret D."/>
            <person name="Hainaut M."/>
            <person name="Lin J."/>
            <person name="Wang M."/>
            <person name="Pangilinan J."/>
            <person name="Lipzen A."/>
            <person name="Lesage-Meessen L."/>
            <person name="Navarro D."/>
            <person name="Riley R."/>
            <person name="Grigoriev I.V."/>
            <person name="Zhou S."/>
            <person name="Raouche S."/>
            <person name="Rosso M.N."/>
        </authorList>
    </citation>
    <scope>NUCLEOTIDE SEQUENCE [LARGE SCALE GENOMIC DNA]</scope>
    <source>
        <strain evidence="2 3">BRFM 1820</strain>
    </source>
</reference>
<evidence type="ECO:0000313" key="3">
    <source>
        <dbReference type="Proteomes" id="UP000256964"/>
    </source>
</evidence>
<accession>A0A371CJ31</accession>
<feature type="compositionally biased region" description="Basic and acidic residues" evidence="1">
    <location>
        <begin position="64"/>
        <end position="101"/>
    </location>
</feature>
<evidence type="ECO:0000256" key="1">
    <source>
        <dbReference type="SAM" id="MobiDB-lite"/>
    </source>
</evidence>
<organism evidence="2 3">
    <name type="scientific">Lentinus brumalis</name>
    <dbReference type="NCBI Taxonomy" id="2498619"/>
    <lineage>
        <taxon>Eukaryota</taxon>
        <taxon>Fungi</taxon>
        <taxon>Dikarya</taxon>
        <taxon>Basidiomycota</taxon>
        <taxon>Agaricomycotina</taxon>
        <taxon>Agaricomycetes</taxon>
        <taxon>Polyporales</taxon>
        <taxon>Polyporaceae</taxon>
        <taxon>Lentinus</taxon>
    </lineage>
</organism>
<feature type="region of interest" description="Disordered" evidence="1">
    <location>
        <begin position="1"/>
        <end position="23"/>
    </location>
</feature>
<dbReference type="OrthoDB" id="10457210at2759"/>
<name>A0A371CJ31_9APHY</name>
<dbReference type="EMBL" id="KZ857568">
    <property type="protein sequence ID" value="RDX40286.1"/>
    <property type="molecule type" value="Genomic_DNA"/>
</dbReference>
<dbReference type="AlphaFoldDB" id="A0A371CJ31"/>
<keyword evidence="3" id="KW-1185">Reference proteome</keyword>
<feature type="region of interest" description="Disordered" evidence="1">
    <location>
        <begin position="53"/>
        <end position="121"/>
    </location>
</feature>
<proteinExistence type="predicted"/>
<gene>
    <name evidence="2" type="ORF">OH76DRAFT_1366463</name>
</gene>
<protein>
    <submittedName>
        <fullName evidence="2">Uncharacterized protein</fullName>
    </submittedName>
</protein>
<evidence type="ECO:0000313" key="2">
    <source>
        <dbReference type="EMBL" id="RDX40286.1"/>
    </source>
</evidence>
<sequence>MEELGQEVEDSGDESVEELEGEELLMSLEQVSRSVYCELMKMRGKEAWEQGEKELRGVHTGRAARTERDHRQKARQDETEKAAIRDSDEARRFRAFFKPEDAISSPSLPQPRAPSAQAHLAAVTACQESDTAFIRSQ</sequence>
<dbReference type="Proteomes" id="UP000256964">
    <property type="component" value="Unassembled WGS sequence"/>
</dbReference>
<feature type="non-terminal residue" evidence="2">
    <location>
        <position position="137"/>
    </location>
</feature>